<evidence type="ECO:0000256" key="7">
    <source>
        <dbReference type="SAM" id="Phobius"/>
    </source>
</evidence>
<feature type="transmembrane region" description="Helical" evidence="7">
    <location>
        <begin position="62"/>
        <end position="81"/>
    </location>
</feature>
<reference evidence="9" key="1">
    <citation type="journal article" date="2023" name="Genes Genomics">
        <title>Genomic insights of Leclercia adecarboxylata strains linked to an outbreak in public hospitals in Mexico.</title>
        <authorList>
            <person name="Barrios-Villa E."/>
            <person name="Pacheco-Flores B."/>
            <person name="Lozano-Zarain P."/>
            <person name="Del Campo-Ortega R."/>
            <person name="de Jesus Ascencio-Montiel I."/>
            <person name="Gonzalez-Leon M."/>
            <person name="Camorlinga-Ponce M."/>
            <person name="Gaytan Cervantes F.J."/>
            <person name="Gonzalez Torres C."/>
            <person name="Aguilar E."/>
            <person name="Gonzalez Ibarra J."/>
            <person name="Torres Lopez F.J."/>
            <person name="Rosas-Vargas H."/>
            <person name="Gonzalez-Bonilla C.R."/>
            <person name="Del Carmen Rocha-Gracia R."/>
        </authorList>
    </citation>
    <scope>NUCLEOTIDE SEQUENCE</scope>
    <source>
        <strain evidence="9">Lac40</strain>
    </source>
</reference>
<evidence type="ECO:0000259" key="8">
    <source>
        <dbReference type="PROSITE" id="PS50850"/>
    </source>
</evidence>
<feature type="domain" description="Major facilitator superfamily (MFS) profile" evidence="8">
    <location>
        <begin position="1"/>
        <end position="137"/>
    </location>
</feature>
<dbReference type="Pfam" id="PF07690">
    <property type="entry name" value="MFS_1"/>
    <property type="match status" value="1"/>
</dbReference>
<dbReference type="InterPro" id="IPR020846">
    <property type="entry name" value="MFS_dom"/>
</dbReference>
<protein>
    <submittedName>
        <fullName evidence="9">MFS transporter</fullName>
    </submittedName>
</protein>
<comment type="caution">
    <text evidence="9">The sequence shown here is derived from an EMBL/GenBank/DDBJ whole genome shotgun (WGS) entry which is preliminary data.</text>
</comment>
<accession>A0A9X4BG16</accession>
<evidence type="ECO:0000256" key="6">
    <source>
        <dbReference type="ARBA" id="ARBA00023136"/>
    </source>
</evidence>
<dbReference type="InterPro" id="IPR036259">
    <property type="entry name" value="MFS_trans_sf"/>
</dbReference>
<keyword evidence="6 7" id="KW-0472">Membrane</keyword>
<feature type="transmembrane region" description="Helical" evidence="7">
    <location>
        <begin position="33"/>
        <end position="50"/>
    </location>
</feature>
<feature type="non-terminal residue" evidence="9">
    <location>
        <position position="137"/>
    </location>
</feature>
<dbReference type="SUPFAM" id="SSF103473">
    <property type="entry name" value="MFS general substrate transporter"/>
    <property type="match status" value="1"/>
</dbReference>
<proteinExistence type="predicted"/>
<dbReference type="InterPro" id="IPR011701">
    <property type="entry name" value="MFS"/>
</dbReference>
<dbReference type="EMBL" id="JAOURS010000204">
    <property type="protein sequence ID" value="MDC6641664.1"/>
    <property type="molecule type" value="Genomic_DNA"/>
</dbReference>
<dbReference type="GO" id="GO:0022857">
    <property type="term" value="F:transmembrane transporter activity"/>
    <property type="evidence" value="ECO:0007669"/>
    <property type="project" value="InterPro"/>
</dbReference>
<keyword evidence="4 7" id="KW-0812">Transmembrane</keyword>
<dbReference type="GO" id="GO:0005886">
    <property type="term" value="C:plasma membrane"/>
    <property type="evidence" value="ECO:0007669"/>
    <property type="project" value="UniProtKB-SubCell"/>
</dbReference>
<comment type="subcellular location">
    <subcellularLocation>
        <location evidence="1">Cell membrane</location>
        <topology evidence="1">Multi-pass membrane protein</topology>
    </subcellularLocation>
</comment>
<evidence type="ECO:0000256" key="5">
    <source>
        <dbReference type="ARBA" id="ARBA00022989"/>
    </source>
</evidence>
<dbReference type="AlphaFoldDB" id="A0A9X4BG16"/>
<sequence>MLPVLLVTVDNTVLGFALPKIAEALHPSASQQLWMIDAYSLVLAGLLISMGSLGDRKGHRKLLLIGSLGFTLVSVMTAYSSTATQLVAGRACMGIFGAMLMPSTLALIRSVFDDREERRLAVAIWATTLTVGSALGP</sequence>
<evidence type="ECO:0000256" key="4">
    <source>
        <dbReference type="ARBA" id="ARBA00022692"/>
    </source>
</evidence>
<keyword evidence="3" id="KW-1003">Cell membrane</keyword>
<dbReference type="PROSITE" id="PS50850">
    <property type="entry name" value="MFS"/>
    <property type="match status" value="1"/>
</dbReference>
<evidence type="ECO:0000313" key="9">
    <source>
        <dbReference type="EMBL" id="MDC6641664.1"/>
    </source>
</evidence>
<dbReference type="Gene3D" id="1.20.1720.10">
    <property type="entry name" value="Multidrug resistance protein D"/>
    <property type="match status" value="1"/>
</dbReference>
<keyword evidence="5 7" id="KW-1133">Transmembrane helix</keyword>
<evidence type="ECO:0000256" key="2">
    <source>
        <dbReference type="ARBA" id="ARBA00022448"/>
    </source>
</evidence>
<gene>
    <name evidence="9" type="ORF">OEZ79_26225</name>
</gene>
<dbReference type="Proteomes" id="UP001149314">
    <property type="component" value="Unassembled WGS sequence"/>
</dbReference>
<dbReference type="PANTHER" id="PTHR42718">
    <property type="entry name" value="MAJOR FACILITATOR SUPERFAMILY MULTIDRUG TRANSPORTER MFSC"/>
    <property type="match status" value="1"/>
</dbReference>
<evidence type="ECO:0000256" key="1">
    <source>
        <dbReference type="ARBA" id="ARBA00004651"/>
    </source>
</evidence>
<dbReference type="RefSeq" id="WP_272733630.1">
    <property type="nucleotide sequence ID" value="NZ_JAOURS010000204.1"/>
</dbReference>
<organism evidence="9 10">
    <name type="scientific">Leclercia adecarboxylata</name>
    <dbReference type="NCBI Taxonomy" id="83655"/>
    <lineage>
        <taxon>Bacteria</taxon>
        <taxon>Pseudomonadati</taxon>
        <taxon>Pseudomonadota</taxon>
        <taxon>Gammaproteobacteria</taxon>
        <taxon>Enterobacterales</taxon>
        <taxon>Enterobacteriaceae</taxon>
        <taxon>Leclercia</taxon>
    </lineage>
</organism>
<name>A0A9X4BG16_9ENTR</name>
<dbReference type="PANTHER" id="PTHR42718:SF47">
    <property type="entry name" value="METHYL VIOLOGEN RESISTANCE PROTEIN SMVA"/>
    <property type="match status" value="1"/>
</dbReference>
<evidence type="ECO:0000256" key="3">
    <source>
        <dbReference type="ARBA" id="ARBA00022475"/>
    </source>
</evidence>
<feature type="transmembrane region" description="Helical" evidence="7">
    <location>
        <begin position="87"/>
        <end position="108"/>
    </location>
</feature>
<keyword evidence="2" id="KW-0813">Transport</keyword>
<evidence type="ECO:0000313" key="10">
    <source>
        <dbReference type="Proteomes" id="UP001149314"/>
    </source>
</evidence>